<feature type="domain" description="Magnesium transporter MgtE intracellular" evidence="1">
    <location>
        <begin position="34"/>
        <end position="107"/>
    </location>
</feature>
<gene>
    <name evidence="2" type="ORF">E3J48_01870</name>
</gene>
<dbReference type="SMART" id="SM00924">
    <property type="entry name" value="MgtE_N"/>
    <property type="match status" value="1"/>
</dbReference>
<name>A0A523WA65_UNCAE</name>
<dbReference type="Pfam" id="PF03448">
    <property type="entry name" value="MgtE_N"/>
    <property type="match status" value="1"/>
</dbReference>
<evidence type="ECO:0000313" key="2">
    <source>
        <dbReference type="EMBL" id="TET63892.1"/>
    </source>
</evidence>
<evidence type="ECO:0000259" key="1">
    <source>
        <dbReference type="SMART" id="SM00924"/>
    </source>
</evidence>
<dbReference type="PANTHER" id="PTHR43773:SF1">
    <property type="entry name" value="MAGNESIUM TRANSPORTER MGTE"/>
    <property type="match status" value="1"/>
</dbReference>
<dbReference type="AlphaFoldDB" id="A0A523WA65"/>
<dbReference type="GO" id="GO:0015095">
    <property type="term" value="F:magnesium ion transmembrane transporter activity"/>
    <property type="evidence" value="ECO:0007669"/>
    <property type="project" value="InterPro"/>
</dbReference>
<dbReference type="InterPro" id="IPR038076">
    <property type="entry name" value="MgtE_N_sf"/>
</dbReference>
<reference evidence="2 3" key="1">
    <citation type="submission" date="2019-03" db="EMBL/GenBank/DDBJ databases">
        <title>Metabolic potential of uncultured bacteria and archaea associated with petroleum seepage in deep-sea sediments.</title>
        <authorList>
            <person name="Dong X."/>
            <person name="Hubert C."/>
        </authorList>
    </citation>
    <scope>NUCLEOTIDE SEQUENCE [LARGE SCALE GENOMIC DNA]</scope>
    <source>
        <strain evidence="2">E29_bin52</strain>
    </source>
</reference>
<dbReference type="Gene3D" id="1.25.60.10">
    <property type="entry name" value="MgtE N-terminal domain-like"/>
    <property type="match status" value="1"/>
</dbReference>
<dbReference type="Proteomes" id="UP000319130">
    <property type="component" value="Unassembled WGS sequence"/>
</dbReference>
<comment type="caution">
    <text evidence="2">The sequence shown here is derived from an EMBL/GenBank/DDBJ whole genome shotgun (WGS) entry which is preliminary data.</text>
</comment>
<sequence>MHREMSRAFLIIPEIREFLSTNDKEALREIFYEYEPVEVAETLKEFSLKERVMLFSLWNTDFAADVFEKMEKDDQIALMGAIDEARKGKILNELAPDERADFFEELP</sequence>
<organism evidence="2 3">
    <name type="scientific">Aerophobetes bacterium</name>
    <dbReference type="NCBI Taxonomy" id="2030807"/>
    <lineage>
        <taxon>Bacteria</taxon>
        <taxon>Candidatus Aerophobota</taxon>
    </lineage>
</organism>
<dbReference type="InterPro" id="IPR006668">
    <property type="entry name" value="Mg_transptr_MgtE_intracell_dom"/>
</dbReference>
<accession>A0A523WA65</accession>
<feature type="non-terminal residue" evidence="2">
    <location>
        <position position="107"/>
    </location>
</feature>
<proteinExistence type="predicted"/>
<dbReference type="GO" id="GO:0016020">
    <property type="term" value="C:membrane"/>
    <property type="evidence" value="ECO:0007669"/>
    <property type="project" value="InterPro"/>
</dbReference>
<dbReference type="PANTHER" id="PTHR43773">
    <property type="entry name" value="MAGNESIUM TRANSPORTER MGTE"/>
    <property type="match status" value="1"/>
</dbReference>
<dbReference type="InterPro" id="IPR006669">
    <property type="entry name" value="MgtE_transporter"/>
</dbReference>
<protein>
    <recommendedName>
        <fullName evidence="1">Magnesium transporter MgtE intracellular domain-containing protein</fullName>
    </recommendedName>
</protein>
<evidence type="ECO:0000313" key="3">
    <source>
        <dbReference type="Proteomes" id="UP000319130"/>
    </source>
</evidence>
<dbReference type="EMBL" id="SOIZ01000079">
    <property type="protein sequence ID" value="TET63892.1"/>
    <property type="molecule type" value="Genomic_DNA"/>
</dbReference>
<dbReference type="SUPFAM" id="SSF158791">
    <property type="entry name" value="MgtE N-terminal domain-like"/>
    <property type="match status" value="1"/>
</dbReference>